<organism evidence="2 3">
    <name type="scientific">Daphnia sinensis</name>
    <dbReference type="NCBI Taxonomy" id="1820382"/>
    <lineage>
        <taxon>Eukaryota</taxon>
        <taxon>Metazoa</taxon>
        <taxon>Ecdysozoa</taxon>
        <taxon>Arthropoda</taxon>
        <taxon>Crustacea</taxon>
        <taxon>Branchiopoda</taxon>
        <taxon>Diplostraca</taxon>
        <taxon>Cladocera</taxon>
        <taxon>Anomopoda</taxon>
        <taxon>Daphniidae</taxon>
        <taxon>Daphnia</taxon>
        <taxon>Daphnia similis group</taxon>
    </lineage>
</organism>
<dbReference type="PANTHER" id="PTHR31025">
    <property type="entry name" value="SI:CH211-196P9.1-RELATED"/>
    <property type="match status" value="1"/>
</dbReference>
<evidence type="ECO:0000313" key="3">
    <source>
        <dbReference type="Proteomes" id="UP000820818"/>
    </source>
</evidence>
<evidence type="ECO:0000256" key="1">
    <source>
        <dbReference type="SAM" id="MobiDB-lite"/>
    </source>
</evidence>
<keyword evidence="3" id="KW-1185">Reference proteome</keyword>
<dbReference type="EMBL" id="WJBH02000007">
    <property type="protein sequence ID" value="KAI9556057.1"/>
    <property type="molecule type" value="Genomic_DNA"/>
</dbReference>
<dbReference type="AlphaFoldDB" id="A0AAD5KP19"/>
<evidence type="ECO:0000313" key="2">
    <source>
        <dbReference type="EMBL" id="KAI9556057.1"/>
    </source>
</evidence>
<dbReference type="Proteomes" id="UP000820818">
    <property type="component" value="Linkage Group LG7"/>
</dbReference>
<feature type="compositionally biased region" description="Basic and acidic residues" evidence="1">
    <location>
        <begin position="175"/>
        <end position="184"/>
    </location>
</feature>
<accession>A0AAD5KP19</accession>
<comment type="caution">
    <text evidence="2">The sequence shown here is derived from an EMBL/GenBank/DDBJ whole genome shotgun (WGS) entry which is preliminary data.</text>
</comment>
<feature type="region of interest" description="Disordered" evidence="1">
    <location>
        <begin position="163"/>
        <end position="197"/>
    </location>
</feature>
<gene>
    <name evidence="2" type="ORF">GHT06_018624</name>
</gene>
<proteinExistence type="predicted"/>
<name>A0AAD5KP19_9CRUS</name>
<reference evidence="2 3" key="1">
    <citation type="submission" date="2022-05" db="EMBL/GenBank/DDBJ databases">
        <title>A multi-omics perspective on studying reproductive biology in Daphnia sinensis.</title>
        <authorList>
            <person name="Jia J."/>
        </authorList>
    </citation>
    <scope>NUCLEOTIDE SEQUENCE [LARGE SCALE GENOMIC DNA]</scope>
    <source>
        <strain evidence="2 3">WSL</strain>
    </source>
</reference>
<protein>
    <submittedName>
        <fullName evidence="2">Uncharacterized protein</fullName>
    </submittedName>
</protein>
<dbReference type="PANTHER" id="PTHR31025:SF9">
    <property type="entry name" value="SI:DKEY-286J15.1"/>
    <property type="match status" value="1"/>
</dbReference>
<sequence length="361" mass="41426">MDIIFSPALTQEHTVLLEFLIMRYFEEFRKAFPSVQSEHVPTSSDSNSQNHVPQKNLTFDIKEILNSHEEGVKIVDKYQADVALPVTEKDRNTFINIAWGHVIRIVGHYYPEASTKEKLAAAIVAAFPQRGLIRDGLPAYTYIYNSATGNAYIDQHLKRMRKAALTPDQRKRKSVEKPKDDARKGKGKSSKKSSPAELPLSDEYLAQSDYVHQYPKSSYIGTFMSKTFLKVLVVCAKLMPRIQQAKSQLNTTLQQLVIFLEENTNLEKFVKNKPAHLKQPFLVCLGTLIAPKQFFLVVDFYVIDCGSECSNAFNVLFSSFFAFNTEYPKPVLMELYQFFEYAVYRIVPTQLRHNFPYGYTR</sequence>